<evidence type="ECO:0000313" key="2">
    <source>
        <dbReference type="EMBL" id="MBD2714381.1"/>
    </source>
</evidence>
<organism evidence="2 3">
    <name type="scientific">Hymenobacter duratus</name>
    <dbReference type="NCBI Taxonomy" id="2771356"/>
    <lineage>
        <taxon>Bacteria</taxon>
        <taxon>Pseudomonadati</taxon>
        <taxon>Bacteroidota</taxon>
        <taxon>Cytophagia</taxon>
        <taxon>Cytophagales</taxon>
        <taxon>Hymenobacteraceae</taxon>
        <taxon>Hymenobacter</taxon>
    </lineage>
</organism>
<feature type="chain" id="PRO_5045440866" description="VWA domain-containing protein" evidence="1">
    <location>
        <begin position="22"/>
        <end position="311"/>
    </location>
</feature>
<proteinExistence type="predicted"/>
<keyword evidence="1" id="KW-0732">Signal</keyword>
<evidence type="ECO:0000256" key="1">
    <source>
        <dbReference type="SAM" id="SignalP"/>
    </source>
</evidence>
<dbReference type="Proteomes" id="UP000642468">
    <property type="component" value="Unassembled WGS sequence"/>
</dbReference>
<evidence type="ECO:0000313" key="3">
    <source>
        <dbReference type="Proteomes" id="UP000642468"/>
    </source>
</evidence>
<name>A0ABR8JC77_9BACT</name>
<accession>A0ABR8JC77</accession>
<evidence type="ECO:0008006" key="4">
    <source>
        <dbReference type="Google" id="ProtNLM"/>
    </source>
</evidence>
<gene>
    <name evidence="2" type="ORF">IC231_04965</name>
</gene>
<protein>
    <recommendedName>
        <fullName evidence="4">VWA domain-containing protein</fullName>
    </recommendedName>
</protein>
<reference evidence="2 3" key="1">
    <citation type="submission" date="2020-09" db="EMBL/GenBank/DDBJ databases">
        <authorList>
            <person name="Kim M.K."/>
        </authorList>
    </citation>
    <scope>NUCLEOTIDE SEQUENCE [LARGE SCALE GENOMIC DNA]</scope>
    <source>
        <strain evidence="2 3">BT646</strain>
    </source>
</reference>
<feature type="signal peptide" evidence="1">
    <location>
        <begin position="1"/>
        <end position="21"/>
    </location>
</feature>
<sequence>MRFSKILTLSFLAALTGLISCNPDTVVTDGGGGGDSASNTSTKRTNLTILLDLSNRINARFGQDTQQNRDVAVVKAASTWFKANMEKQGALKAKDRYAIYFEPQPQMDANLDQVARSLQVDLGKPEMDPKAKKEVYNNLVAQTTAGVERLYEFVKQQPQDGADLWGFAKEKMAARCIMDTTKYRNVLIVVTDGYLDHVRNRSIRDGNKAAFFNDTYIQDELVKKGQFTAANWSAKYEAGKYGLLVPPGTNLKGLDVLVLEINTYSRPPFYADIVKRYVTDWFKAMGASRVEVRATDVPTYTEENVKAFLQQ</sequence>
<keyword evidence="3" id="KW-1185">Reference proteome</keyword>
<dbReference type="EMBL" id="JACWZZ010000001">
    <property type="protein sequence ID" value="MBD2714381.1"/>
    <property type="molecule type" value="Genomic_DNA"/>
</dbReference>
<dbReference type="PROSITE" id="PS51257">
    <property type="entry name" value="PROKAR_LIPOPROTEIN"/>
    <property type="match status" value="1"/>
</dbReference>
<comment type="caution">
    <text evidence="2">The sequence shown here is derived from an EMBL/GenBank/DDBJ whole genome shotgun (WGS) entry which is preliminary data.</text>
</comment>
<dbReference type="RefSeq" id="WP_190783467.1">
    <property type="nucleotide sequence ID" value="NZ_JACWZZ010000001.1"/>
</dbReference>